<dbReference type="PANTHER" id="PTHR11501">
    <property type="entry name" value="MICROTUBULE-ASSOCIATED PROTEIN"/>
    <property type="match status" value="1"/>
</dbReference>
<dbReference type="InterPro" id="IPR001084">
    <property type="entry name" value="MAP_tubulin-bd_rpt"/>
</dbReference>
<keyword evidence="6" id="KW-0493">Microtubule</keyword>
<dbReference type="STRING" id="126957.T1JI61"/>
<evidence type="ECO:0000256" key="4">
    <source>
        <dbReference type="ARBA" id="ARBA00022737"/>
    </source>
</evidence>
<feature type="compositionally biased region" description="Acidic residues" evidence="7">
    <location>
        <begin position="38"/>
        <end position="48"/>
    </location>
</feature>
<keyword evidence="9" id="KW-1185">Reference proteome</keyword>
<evidence type="ECO:0000256" key="3">
    <source>
        <dbReference type="ARBA" id="ARBA00022553"/>
    </source>
</evidence>
<dbReference type="Proteomes" id="UP000014500">
    <property type="component" value="Unassembled WGS sequence"/>
</dbReference>
<dbReference type="PROSITE" id="PS51491">
    <property type="entry name" value="TAU_MAP_2"/>
    <property type="match status" value="3"/>
</dbReference>
<dbReference type="HOGENOM" id="CLU_982052_0_0_1"/>
<feature type="region of interest" description="Disordered" evidence="7">
    <location>
        <begin position="241"/>
        <end position="284"/>
    </location>
</feature>
<keyword evidence="4" id="KW-0677">Repeat</keyword>
<reference evidence="9" key="1">
    <citation type="submission" date="2011-05" db="EMBL/GenBank/DDBJ databases">
        <authorList>
            <person name="Richards S.R."/>
            <person name="Qu J."/>
            <person name="Jiang H."/>
            <person name="Jhangiani S.N."/>
            <person name="Agravi P."/>
            <person name="Goodspeed R."/>
            <person name="Gross S."/>
            <person name="Mandapat C."/>
            <person name="Jackson L."/>
            <person name="Mathew T."/>
            <person name="Pu L."/>
            <person name="Thornton R."/>
            <person name="Saada N."/>
            <person name="Wilczek-Boney K.B."/>
            <person name="Lee S."/>
            <person name="Kovar C."/>
            <person name="Wu Y."/>
            <person name="Scherer S.E."/>
            <person name="Worley K.C."/>
            <person name="Muzny D.M."/>
            <person name="Gibbs R."/>
        </authorList>
    </citation>
    <scope>NUCLEOTIDE SEQUENCE</scope>
    <source>
        <strain evidence="9">Brora</strain>
    </source>
</reference>
<dbReference type="EMBL" id="JH431567">
    <property type="status" value="NOT_ANNOTATED_CDS"/>
    <property type="molecule type" value="Genomic_DNA"/>
</dbReference>
<dbReference type="InterPro" id="IPR027324">
    <property type="entry name" value="MAP2/MAP4/Tau"/>
</dbReference>
<dbReference type="GO" id="GO:0005874">
    <property type="term" value="C:microtubule"/>
    <property type="evidence" value="ECO:0007669"/>
    <property type="project" value="UniProtKB-KW"/>
</dbReference>
<keyword evidence="3" id="KW-0597">Phosphoprotein</keyword>
<keyword evidence="2 6" id="KW-0963">Cytoplasm</keyword>
<dbReference type="PANTHER" id="PTHR11501:SF18">
    <property type="entry name" value="MICROTUBULE-ASSOCIATED PROTEIN"/>
    <property type="match status" value="1"/>
</dbReference>
<feature type="compositionally biased region" description="Polar residues" evidence="7">
    <location>
        <begin position="74"/>
        <end position="94"/>
    </location>
</feature>
<reference evidence="8" key="2">
    <citation type="submission" date="2015-02" db="UniProtKB">
        <authorList>
            <consortium name="EnsemblMetazoa"/>
        </authorList>
    </citation>
    <scope>IDENTIFICATION</scope>
</reference>
<evidence type="ECO:0000256" key="6">
    <source>
        <dbReference type="RuleBase" id="RU000686"/>
    </source>
</evidence>
<dbReference type="EnsemblMetazoa" id="SMAR013542-RA">
    <property type="protein sequence ID" value="SMAR013542-PA"/>
    <property type="gene ID" value="SMAR013542"/>
</dbReference>
<dbReference type="PROSITE" id="PS00229">
    <property type="entry name" value="TAU_MAP_1"/>
    <property type="match status" value="2"/>
</dbReference>
<protein>
    <recommendedName>
        <fullName evidence="6">Microtubule-associated protein</fullName>
    </recommendedName>
</protein>
<evidence type="ECO:0000313" key="8">
    <source>
        <dbReference type="EnsemblMetazoa" id="SMAR013542-PA"/>
    </source>
</evidence>
<dbReference type="Pfam" id="PF00418">
    <property type="entry name" value="Tubulin-binding"/>
    <property type="match status" value="4"/>
</dbReference>
<name>T1JI61_STRMM</name>
<comment type="subcellular location">
    <subcellularLocation>
        <location evidence="1 6">Cytoplasm</location>
        <location evidence="1 6">Cytoskeleton</location>
    </subcellularLocation>
</comment>
<evidence type="ECO:0000256" key="2">
    <source>
        <dbReference type="ARBA" id="ARBA00022490"/>
    </source>
</evidence>
<sequence>MASSDELAATELAAAELAANNLLENLELNVKEKRESDIPQEADNDSGVDETTQAKVETKKNVPTTLKGIPRKQQVITSPTKRLPSPTKTLTSPVKQMASARTPLSPSGMKFNGKTPTLETKKLPMNKIVVGQAASPNLKQVKSKIGSMANMTHRPGGGAVRVETKQLNFSQAKSKVGALNANYKPGGGDKKIESKKLEWNAKSKVGSLDNTKHKPGGGEKKIETVKLDFKDKAQSKVGSVANLKHQPGGGKLQSPPQCMSPGLPQNGLTPTSIEDSAKIRDYNR</sequence>
<dbReference type="GO" id="GO:0000226">
    <property type="term" value="P:microtubule cytoskeleton organization"/>
    <property type="evidence" value="ECO:0007669"/>
    <property type="project" value="TreeGrafter"/>
</dbReference>
<proteinExistence type="predicted"/>
<dbReference type="GO" id="GO:0008017">
    <property type="term" value="F:microtubule binding"/>
    <property type="evidence" value="ECO:0007669"/>
    <property type="project" value="InterPro"/>
</dbReference>
<feature type="region of interest" description="Disordered" evidence="7">
    <location>
        <begin position="32"/>
        <end position="123"/>
    </location>
</feature>
<keyword evidence="5 6" id="KW-0206">Cytoskeleton</keyword>
<evidence type="ECO:0000256" key="1">
    <source>
        <dbReference type="ARBA" id="ARBA00004245"/>
    </source>
</evidence>
<dbReference type="AlphaFoldDB" id="T1JI61"/>
<dbReference type="GO" id="GO:0043005">
    <property type="term" value="C:neuron projection"/>
    <property type="evidence" value="ECO:0007669"/>
    <property type="project" value="TreeGrafter"/>
</dbReference>
<organism evidence="8 9">
    <name type="scientific">Strigamia maritima</name>
    <name type="common">European centipede</name>
    <name type="synonym">Geophilus maritimus</name>
    <dbReference type="NCBI Taxonomy" id="126957"/>
    <lineage>
        <taxon>Eukaryota</taxon>
        <taxon>Metazoa</taxon>
        <taxon>Ecdysozoa</taxon>
        <taxon>Arthropoda</taxon>
        <taxon>Myriapoda</taxon>
        <taxon>Chilopoda</taxon>
        <taxon>Pleurostigmophora</taxon>
        <taxon>Geophilomorpha</taxon>
        <taxon>Linotaeniidae</taxon>
        <taxon>Strigamia</taxon>
    </lineage>
</organism>
<dbReference type="GO" id="GO:0031175">
    <property type="term" value="P:neuron projection development"/>
    <property type="evidence" value="ECO:0007669"/>
    <property type="project" value="TreeGrafter"/>
</dbReference>
<evidence type="ECO:0000313" key="9">
    <source>
        <dbReference type="Proteomes" id="UP000014500"/>
    </source>
</evidence>
<dbReference type="PhylomeDB" id="T1JI61"/>
<accession>T1JI61</accession>
<evidence type="ECO:0000256" key="7">
    <source>
        <dbReference type="SAM" id="MobiDB-lite"/>
    </source>
</evidence>
<evidence type="ECO:0000256" key="5">
    <source>
        <dbReference type="ARBA" id="ARBA00023212"/>
    </source>
</evidence>
<dbReference type="eggNOG" id="KOG2418">
    <property type="taxonomic scope" value="Eukaryota"/>
</dbReference>
<feature type="compositionally biased region" description="Basic and acidic residues" evidence="7">
    <location>
        <begin position="275"/>
        <end position="284"/>
    </location>
</feature>